<evidence type="ECO:0000256" key="10">
    <source>
        <dbReference type="ARBA" id="ARBA00023304"/>
    </source>
</evidence>
<keyword evidence="17" id="KW-1185">Reference proteome</keyword>
<dbReference type="AlphaFoldDB" id="U3GKC2"/>
<dbReference type="Pfam" id="PF00205">
    <property type="entry name" value="TPP_enzyme_M"/>
    <property type="match status" value="1"/>
</dbReference>
<dbReference type="GO" id="GO:0009097">
    <property type="term" value="P:isoleucine biosynthetic process"/>
    <property type="evidence" value="ECO:0007669"/>
    <property type="project" value="UniProtKB-UniPathway"/>
</dbReference>
<dbReference type="EC" id="2.2.1.6" evidence="4 12"/>
<dbReference type="InterPro" id="IPR012846">
    <property type="entry name" value="Acetolactate_synth_lsu"/>
</dbReference>
<evidence type="ECO:0000256" key="9">
    <source>
        <dbReference type="ARBA" id="ARBA00023052"/>
    </source>
</evidence>
<comment type="cofactor">
    <cofactor evidence="12">
        <name>Mg(2+)</name>
        <dbReference type="ChEBI" id="CHEBI:18420"/>
    </cofactor>
    <text evidence="12">Binds 1 Mg(2+) ion per subunit.</text>
</comment>
<dbReference type="PANTHER" id="PTHR18968">
    <property type="entry name" value="THIAMINE PYROPHOSPHATE ENZYMES"/>
    <property type="match status" value="1"/>
</dbReference>
<dbReference type="STRING" id="13035.Dacsa_3360"/>
<evidence type="ECO:0000256" key="8">
    <source>
        <dbReference type="ARBA" id="ARBA00022842"/>
    </source>
</evidence>
<dbReference type="GO" id="GO:0050660">
    <property type="term" value="F:flavin adenine dinucleotide binding"/>
    <property type="evidence" value="ECO:0007669"/>
    <property type="project" value="InterPro"/>
</dbReference>
<evidence type="ECO:0000259" key="14">
    <source>
        <dbReference type="Pfam" id="PF02775"/>
    </source>
</evidence>
<dbReference type="GO" id="GO:0000287">
    <property type="term" value="F:magnesium ion binding"/>
    <property type="evidence" value="ECO:0007669"/>
    <property type="project" value="UniProtKB-UniRule"/>
</dbReference>
<evidence type="ECO:0000256" key="1">
    <source>
        <dbReference type="ARBA" id="ARBA00004974"/>
    </source>
</evidence>
<comment type="catalytic activity">
    <reaction evidence="11 12">
        <text>2 pyruvate + H(+) = (2S)-2-acetolactate + CO2</text>
        <dbReference type="Rhea" id="RHEA:25249"/>
        <dbReference type="ChEBI" id="CHEBI:15361"/>
        <dbReference type="ChEBI" id="CHEBI:15378"/>
        <dbReference type="ChEBI" id="CHEBI:16526"/>
        <dbReference type="ChEBI" id="CHEBI:58476"/>
        <dbReference type="EC" id="2.2.1.6"/>
    </reaction>
</comment>
<dbReference type="InterPro" id="IPR029035">
    <property type="entry name" value="DHS-like_NAD/FAD-binding_dom"/>
</dbReference>
<evidence type="ECO:0000256" key="3">
    <source>
        <dbReference type="ARBA" id="ARBA00007812"/>
    </source>
</evidence>
<dbReference type="KEGG" id="dsl:Dacsa_3360"/>
<keyword evidence="10 12" id="KW-0100">Branched-chain amino acid biosynthesis</keyword>
<dbReference type="InterPro" id="IPR045229">
    <property type="entry name" value="TPP_enz"/>
</dbReference>
<comment type="cofactor">
    <cofactor evidence="12">
        <name>thiamine diphosphate</name>
        <dbReference type="ChEBI" id="CHEBI:58937"/>
    </cofactor>
    <text evidence="12">Binds 1 thiamine pyrophosphate per subunit.</text>
</comment>
<evidence type="ECO:0000313" key="17">
    <source>
        <dbReference type="Proteomes" id="UP000010482"/>
    </source>
</evidence>
<accession>U3GKC2</accession>
<comment type="similarity">
    <text evidence="3 12">Belongs to the TPP enzyme family.</text>
</comment>
<name>U3GKC2_DACS8</name>
<feature type="domain" description="Thiamine pyrophosphate enzyme TPP-binding" evidence="14">
    <location>
        <begin position="417"/>
        <end position="564"/>
    </location>
</feature>
<evidence type="ECO:0000256" key="12">
    <source>
        <dbReference type="RuleBase" id="RU003591"/>
    </source>
</evidence>
<feature type="domain" description="Thiamine pyrophosphate enzyme central" evidence="13">
    <location>
        <begin position="221"/>
        <end position="355"/>
    </location>
</feature>
<dbReference type="FunFam" id="3.40.50.1220:FF:000008">
    <property type="entry name" value="Acetolactate synthase"/>
    <property type="match status" value="1"/>
</dbReference>
<keyword evidence="9 12" id="KW-0786">Thiamine pyrophosphate</keyword>
<dbReference type="Proteomes" id="UP000010482">
    <property type="component" value="Chromosome"/>
</dbReference>
<dbReference type="PANTHER" id="PTHR18968:SF13">
    <property type="entry name" value="ACETOLACTATE SYNTHASE CATALYTIC SUBUNIT, MITOCHONDRIAL"/>
    <property type="match status" value="1"/>
</dbReference>
<gene>
    <name evidence="16" type="ORF">Dacsa_3360</name>
</gene>
<dbReference type="InterPro" id="IPR012000">
    <property type="entry name" value="Thiamin_PyroP_enz_cen_dom"/>
</dbReference>
<dbReference type="InterPro" id="IPR039368">
    <property type="entry name" value="AHAS_TPP"/>
</dbReference>
<dbReference type="InterPro" id="IPR012001">
    <property type="entry name" value="Thiamin_PyroP_enz_TPP-bd_dom"/>
</dbReference>
<dbReference type="OrthoDB" id="4494979at2"/>
<dbReference type="CDD" id="cd07035">
    <property type="entry name" value="TPP_PYR_POX_like"/>
    <property type="match status" value="1"/>
</dbReference>
<reference evidence="16" key="1">
    <citation type="submission" date="2012-04" db="EMBL/GenBank/DDBJ databases">
        <title>Finished genome of Dactylococcopsis salina PCC 8305.</title>
        <authorList>
            <consortium name="US DOE Joint Genome Institute"/>
            <person name="Gugger M."/>
            <person name="Coursin T."/>
            <person name="Rippka R."/>
            <person name="Tandeau De Marsac N."/>
            <person name="Huntemann M."/>
            <person name="Wei C.-L."/>
            <person name="Han J."/>
            <person name="Detter J.C."/>
            <person name="Han C."/>
            <person name="Tapia R."/>
            <person name="Daligault H."/>
            <person name="Chen A."/>
            <person name="Krypides N."/>
            <person name="Mavromatis K."/>
            <person name="Markowitz V."/>
            <person name="Szeto E."/>
            <person name="Ivanova N."/>
            <person name="Ovchinnikova G."/>
            <person name="Pagani I."/>
            <person name="Pati A."/>
            <person name="Goodwin L."/>
            <person name="Peters L."/>
            <person name="Pitluck S."/>
            <person name="Woyke T."/>
            <person name="Kerfeld C."/>
        </authorList>
    </citation>
    <scope>NUCLEOTIDE SEQUENCE [LARGE SCALE GENOMIC DNA]</scope>
    <source>
        <strain evidence="16">PCC 8305</strain>
    </source>
</reference>
<evidence type="ECO:0000256" key="6">
    <source>
        <dbReference type="ARBA" id="ARBA00022679"/>
    </source>
</evidence>
<proteinExistence type="inferred from homology"/>
<dbReference type="Gene3D" id="3.40.50.1220">
    <property type="entry name" value="TPP-binding domain"/>
    <property type="match status" value="1"/>
</dbReference>
<keyword evidence="7 12" id="KW-0479">Metal-binding</keyword>
<dbReference type="FunFam" id="3.40.50.970:FF:000007">
    <property type="entry name" value="Acetolactate synthase"/>
    <property type="match status" value="1"/>
</dbReference>
<comment type="pathway">
    <text evidence="1 12">Amino-acid biosynthesis; L-isoleucine biosynthesis; L-isoleucine from 2-oxobutanoate: step 1/4.</text>
</comment>
<evidence type="ECO:0000313" key="16">
    <source>
        <dbReference type="EMBL" id="AFZ51864.1"/>
    </source>
</evidence>
<dbReference type="RefSeq" id="WP_015230839.1">
    <property type="nucleotide sequence ID" value="NC_019780.1"/>
</dbReference>
<evidence type="ECO:0000256" key="7">
    <source>
        <dbReference type="ARBA" id="ARBA00022723"/>
    </source>
</evidence>
<dbReference type="UniPathway" id="UPA00047">
    <property type="reaction ID" value="UER00055"/>
</dbReference>
<dbReference type="EMBL" id="CP003944">
    <property type="protein sequence ID" value="AFZ51864.1"/>
    <property type="molecule type" value="Genomic_DNA"/>
</dbReference>
<keyword evidence="6 12" id="KW-0808">Transferase</keyword>
<dbReference type="Pfam" id="PF02776">
    <property type="entry name" value="TPP_enzyme_N"/>
    <property type="match status" value="1"/>
</dbReference>
<feature type="domain" description="Thiamine pyrophosphate enzyme N-terminal TPP-binding" evidence="15">
    <location>
        <begin position="26"/>
        <end position="143"/>
    </location>
</feature>
<evidence type="ECO:0000256" key="5">
    <source>
        <dbReference type="ARBA" id="ARBA00022605"/>
    </source>
</evidence>
<evidence type="ECO:0000256" key="2">
    <source>
        <dbReference type="ARBA" id="ARBA00005025"/>
    </source>
</evidence>
<dbReference type="GO" id="GO:0003984">
    <property type="term" value="F:acetolactate synthase activity"/>
    <property type="evidence" value="ECO:0007669"/>
    <property type="project" value="UniProtKB-EC"/>
</dbReference>
<dbReference type="SUPFAM" id="SSF52518">
    <property type="entry name" value="Thiamin diphosphate-binding fold (THDP-binding)"/>
    <property type="match status" value="2"/>
</dbReference>
<organism evidence="16 17">
    <name type="scientific">Dactylococcopsis salina (strain PCC 8305)</name>
    <name type="common">Myxobactron salinum</name>
    <dbReference type="NCBI Taxonomy" id="13035"/>
    <lineage>
        <taxon>Bacteria</taxon>
        <taxon>Bacillati</taxon>
        <taxon>Cyanobacteriota</taxon>
        <taxon>Cyanophyceae</taxon>
        <taxon>Nodosilineales</taxon>
        <taxon>Cymatolegaceae</taxon>
        <taxon>Dactylococcopsis</taxon>
    </lineage>
</organism>
<dbReference type="SUPFAM" id="SSF52467">
    <property type="entry name" value="DHS-like NAD/FAD-binding domain"/>
    <property type="match status" value="1"/>
</dbReference>
<keyword evidence="8 12" id="KW-0460">Magnesium</keyword>
<dbReference type="CDD" id="cd02015">
    <property type="entry name" value="TPP_AHAS"/>
    <property type="match status" value="1"/>
</dbReference>
<evidence type="ECO:0000259" key="13">
    <source>
        <dbReference type="Pfam" id="PF00205"/>
    </source>
</evidence>
<dbReference type="NCBIfam" id="NF005651">
    <property type="entry name" value="PRK07418.1"/>
    <property type="match status" value="1"/>
</dbReference>
<dbReference type="GO" id="GO:0009099">
    <property type="term" value="P:L-valine biosynthetic process"/>
    <property type="evidence" value="ECO:0007669"/>
    <property type="project" value="UniProtKB-UniPathway"/>
</dbReference>
<sequence>MGYPNQTKPTLNHPETETIETVQRCTGAFALMDSLKRHGVEHIFGYPGGAILPIYDELHRSEARGDVKHILVRHEQAAAHAADGYARATGKVGVCFATSGPGATNLVTGLATAHMDSIPMVAITGQVARPAIGTDAFQETDIFGITLPIVKHSYVVRQASDMARIVAEAFHIANTGRPGPVLIDIPKDVGFEECDYVPVPPGQVNIPGFRPTQKGNIRALSQAIKLIETSERPLLYVGGGAITSGAHEEIKQLAEHFQIPVTTTLMGLGAFDENHPLSVSMLGMHGTAYANYAVSECDLLIAVGARFDDRVTGKLDEFASHAKVIHIDIDPAEVGKNRAPDAAVVGDVRTCLQQMLDRVVELQIPQNLDRTKSWLKRINRWREVYPLVVPRYEDSISPQEVILEVGQQAPYAYYTTDVGQHQMWAAQFIQYGPRRWISSSGLGTMGYGLPAAMGVKTAVGEEQVICISGDASFQMNLQELGTLAQYGINVKTVLINNGWQGMVRQWQQTFFQERYSASNMQVGMPDFVKLCEAYGIKGMVVRDRAELATAITEMLNYDGPVLLDAQVKKDENCYPMVAPGKSNAQMLGLPDIKQLDQAVEVIYCSNCRAKNPVTNKFCPDCGTKL</sequence>
<dbReference type="InterPro" id="IPR029061">
    <property type="entry name" value="THDP-binding"/>
</dbReference>
<evidence type="ECO:0000259" key="15">
    <source>
        <dbReference type="Pfam" id="PF02776"/>
    </source>
</evidence>
<dbReference type="Gene3D" id="3.40.50.970">
    <property type="match status" value="2"/>
</dbReference>
<protein>
    <recommendedName>
        <fullName evidence="4 12">Acetolactate synthase</fullName>
        <ecNumber evidence="4 12">2.2.1.6</ecNumber>
    </recommendedName>
</protein>
<dbReference type="NCBIfam" id="TIGR00118">
    <property type="entry name" value="acolac_lg"/>
    <property type="match status" value="1"/>
</dbReference>
<dbReference type="Pfam" id="PF02775">
    <property type="entry name" value="TPP_enzyme_C"/>
    <property type="match status" value="1"/>
</dbReference>
<dbReference type="UniPathway" id="UPA00049">
    <property type="reaction ID" value="UER00059"/>
</dbReference>
<comment type="pathway">
    <text evidence="2 12">Amino-acid biosynthesis; L-valine biosynthesis; L-valine from pyruvate: step 1/4.</text>
</comment>
<dbReference type="InterPro" id="IPR011766">
    <property type="entry name" value="TPP_enzyme_TPP-bd"/>
</dbReference>
<dbReference type="GO" id="GO:0005948">
    <property type="term" value="C:acetolactate synthase complex"/>
    <property type="evidence" value="ECO:0007669"/>
    <property type="project" value="TreeGrafter"/>
</dbReference>
<evidence type="ECO:0000256" key="4">
    <source>
        <dbReference type="ARBA" id="ARBA00013145"/>
    </source>
</evidence>
<dbReference type="PATRIC" id="fig|13035.3.peg.3806"/>
<dbReference type="GO" id="GO:0030976">
    <property type="term" value="F:thiamine pyrophosphate binding"/>
    <property type="evidence" value="ECO:0007669"/>
    <property type="project" value="UniProtKB-UniRule"/>
</dbReference>
<evidence type="ECO:0000256" key="11">
    <source>
        <dbReference type="ARBA" id="ARBA00048670"/>
    </source>
</evidence>
<keyword evidence="5 12" id="KW-0028">Amino-acid biosynthesis</keyword>
<dbReference type="HOGENOM" id="CLU_013748_1_2_3"/>
<dbReference type="eggNOG" id="COG0028">
    <property type="taxonomic scope" value="Bacteria"/>
</dbReference>